<dbReference type="Proteomes" id="UP000033540">
    <property type="component" value="Unassembled WGS sequence"/>
</dbReference>
<comment type="caution">
    <text evidence="3">The sequence shown here is derived from an EMBL/GenBank/DDBJ whole genome shotgun (WGS) entry which is preliminary data.</text>
</comment>
<dbReference type="Pfam" id="PF08540">
    <property type="entry name" value="HMG_CoA_synt_C"/>
    <property type="match status" value="1"/>
</dbReference>
<feature type="domain" description="Hydroxymethylglutaryl-coenzyme A synthase C-terminal" evidence="2">
    <location>
        <begin position="54"/>
        <end position="285"/>
    </location>
</feature>
<dbReference type="AlphaFoldDB" id="A0A0F0IGG3"/>
<sequence>MSARPQNIGVKAIEVYFPKQCVEQTELEKFDGVSEGKYTIGLGQTKMSFCDDREDIYSTLKEKTQNGTNGVAHDESKTPLDRFDYILFHSPTCKLVQKSYGRMLYNDFLENPTHPAFAEVAPELRDLDYSKSLTDKNVEKTFMGLTKKRFAERVKPSLDVATLCGNMYTATVYAGLASLLSNVTFDPSQPKRIGLFSYGSGLAASMFSAKIVGDVSYMAEKLDLHNRLNARDVLAPQAYVEMCALRKQAHLKKNFKPSGNTETLFPNTYYLTEVDDMFRRKYEVKA</sequence>
<evidence type="ECO:0000313" key="4">
    <source>
        <dbReference type="Proteomes" id="UP000033540"/>
    </source>
</evidence>
<organism evidence="3 4">
    <name type="scientific">Aspergillus parasiticus (strain ATCC 56775 / NRRL 5862 / SRRC 143 / SU-1)</name>
    <dbReference type="NCBI Taxonomy" id="1403190"/>
    <lineage>
        <taxon>Eukaryota</taxon>
        <taxon>Fungi</taxon>
        <taxon>Dikarya</taxon>
        <taxon>Ascomycota</taxon>
        <taxon>Pezizomycotina</taxon>
        <taxon>Eurotiomycetes</taxon>
        <taxon>Eurotiomycetidae</taxon>
        <taxon>Eurotiales</taxon>
        <taxon>Aspergillaceae</taxon>
        <taxon>Aspergillus</taxon>
        <taxon>Aspergillus subgen. Circumdati</taxon>
    </lineage>
</organism>
<dbReference type="InterPro" id="IPR013746">
    <property type="entry name" value="HMG_CoA_synt_C_dom"/>
</dbReference>
<dbReference type="InterPro" id="IPR016039">
    <property type="entry name" value="Thiolase-like"/>
</dbReference>
<accession>A0A0F0IGG3</accession>
<dbReference type="PANTHER" id="PTHR43323">
    <property type="entry name" value="3-HYDROXY-3-METHYLGLUTARYL COENZYME A SYNTHASE"/>
    <property type="match status" value="1"/>
</dbReference>
<dbReference type="GO" id="GO:0006696">
    <property type="term" value="P:ergosterol biosynthetic process"/>
    <property type="evidence" value="ECO:0007669"/>
    <property type="project" value="TreeGrafter"/>
</dbReference>
<protein>
    <submittedName>
        <fullName evidence="3">3-hydroxy-3-methylglutaryl-CoA-synthase</fullName>
    </submittedName>
</protein>
<reference evidence="3 4" key="1">
    <citation type="submission" date="2015-02" db="EMBL/GenBank/DDBJ databases">
        <title>Draft genome sequence of Aspergillus parasiticus SU-1.</title>
        <authorList>
            <person name="Yu J."/>
            <person name="Fedorova N."/>
            <person name="Yin Y."/>
            <person name="Losada L."/>
            <person name="Zafar N."/>
            <person name="Taujale R."/>
            <person name="Ehrlich K.C."/>
            <person name="Bhatnagar D."/>
            <person name="Cleveland T.E."/>
            <person name="Bennett J.W."/>
            <person name="Nierman W.C."/>
        </authorList>
    </citation>
    <scope>NUCLEOTIDE SEQUENCE [LARGE SCALE GENOMIC DNA]</scope>
    <source>
        <strain evidence="4">ATCC 56775 / NRRL 5862 / SRRC 143 / SU-1</strain>
    </source>
</reference>
<dbReference type="SUPFAM" id="SSF53901">
    <property type="entry name" value="Thiolase-like"/>
    <property type="match status" value="2"/>
</dbReference>
<proteinExistence type="predicted"/>
<dbReference type="GO" id="GO:0004421">
    <property type="term" value="F:hydroxymethylglutaryl-CoA synthase activity"/>
    <property type="evidence" value="ECO:0007669"/>
    <property type="project" value="InterPro"/>
</dbReference>
<dbReference type="PANTHER" id="PTHR43323:SF2">
    <property type="entry name" value="HYDROXYMETHYLGLUTARYL-COA SYNTHASE"/>
    <property type="match status" value="1"/>
</dbReference>
<evidence type="ECO:0000256" key="1">
    <source>
        <dbReference type="ARBA" id="ARBA00022679"/>
    </source>
</evidence>
<gene>
    <name evidence="3" type="ORF">P875_00010814</name>
</gene>
<name>A0A0F0IGG3_ASPPU</name>
<dbReference type="Gene3D" id="3.40.47.10">
    <property type="match status" value="2"/>
</dbReference>
<dbReference type="EMBL" id="JZEE01000380">
    <property type="protein sequence ID" value="KJK64913.1"/>
    <property type="molecule type" value="Genomic_DNA"/>
</dbReference>
<dbReference type="GO" id="GO:0010142">
    <property type="term" value="P:farnesyl diphosphate biosynthetic process, mevalonate pathway"/>
    <property type="evidence" value="ECO:0007669"/>
    <property type="project" value="InterPro"/>
</dbReference>
<dbReference type="GO" id="GO:0006084">
    <property type="term" value="P:acetyl-CoA metabolic process"/>
    <property type="evidence" value="ECO:0007669"/>
    <property type="project" value="InterPro"/>
</dbReference>
<evidence type="ECO:0000259" key="2">
    <source>
        <dbReference type="Pfam" id="PF08540"/>
    </source>
</evidence>
<evidence type="ECO:0000313" key="3">
    <source>
        <dbReference type="EMBL" id="KJK64913.1"/>
    </source>
</evidence>
<dbReference type="OrthoDB" id="1269963at2759"/>
<dbReference type="STRING" id="1403190.A0A0F0IGG3"/>
<keyword evidence="1" id="KW-0808">Transferase</keyword>